<reference evidence="6 7" key="1">
    <citation type="submission" date="2020-05" db="EMBL/GenBank/DDBJ databases">
        <title>DNA-SIP metagenomic assembled genomes.</title>
        <authorList>
            <person name="Yu J."/>
        </authorList>
    </citation>
    <scope>NUCLEOTIDE SEQUENCE [LARGE SCALE GENOMIC DNA]</scope>
    <source>
        <strain evidence="6">Bin5.27</strain>
    </source>
</reference>
<comment type="caution">
    <text evidence="6">The sequence shown here is derived from an EMBL/GenBank/DDBJ whole genome shotgun (WGS) entry which is preliminary data.</text>
</comment>
<dbReference type="PROSITE" id="PS01081">
    <property type="entry name" value="HTH_TETR_1"/>
    <property type="match status" value="1"/>
</dbReference>
<evidence type="ECO:0000256" key="1">
    <source>
        <dbReference type="ARBA" id="ARBA00023015"/>
    </source>
</evidence>
<dbReference type="Pfam" id="PF00440">
    <property type="entry name" value="TetR_N"/>
    <property type="match status" value="1"/>
</dbReference>
<dbReference type="PANTHER" id="PTHR30055">
    <property type="entry name" value="HTH-TYPE TRANSCRIPTIONAL REGULATOR RUTR"/>
    <property type="match status" value="1"/>
</dbReference>
<feature type="domain" description="HTH tetR-type" evidence="5">
    <location>
        <begin position="14"/>
        <end position="73"/>
    </location>
</feature>
<dbReference type="InterPro" id="IPR023772">
    <property type="entry name" value="DNA-bd_HTH_TetR-type_CS"/>
</dbReference>
<keyword evidence="1" id="KW-0805">Transcription regulation</keyword>
<dbReference type="SUPFAM" id="SSF46689">
    <property type="entry name" value="Homeodomain-like"/>
    <property type="match status" value="1"/>
</dbReference>
<accession>A0A850C740</accession>
<dbReference type="PROSITE" id="PS50977">
    <property type="entry name" value="HTH_TETR_2"/>
    <property type="match status" value="1"/>
</dbReference>
<evidence type="ECO:0000259" key="5">
    <source>
        <dbReference type="PROSITE" id="PS50977"/>
    </source>
</evidence>
<feature type="DNA-binding region" description="H-T-H motif" evidence="4">
    <location>
        <begin position="36"/>
        <end position="55"/>
    </location>
</feature>
<gene>
    <name evidence="6" type="ORF">HOQ43_02635</name>
</gene>
<evidence type="ECO:0000256" key="2">
    <source>
        <dbReference type="ARBA" id="ARBA00023125"/>
    </source>
</evidence>
<dbReference type="SUPFAM" id="SSF48498">
    <property type="entry name" value="Tetracyclin repressor-like, C-terminal domain"/>
    <property type="match status" value="1"/>
</dbReference>
<evidence type="ECO:0000256" key="3">
    <source>
        <dbReference type="ARBA" id="ARBA00023163"/>
    </source>
</evidence>
<dbReference type="EMBL" id="JABFXE010000114">
    <property type="protein sequence ID" value="NUQ87347.1"/>
    <property type="molecule type" value="Genomic_DNA"/>
</dbReference>
<dbReference type="PRINTS" id="PR00455">
    <property type="entry name" value="HTHTETR"/>
</dbReference>
<evidence type="ECO:0000256" key="4">
    <source>
        <dbReference type="PROSITE-ProRule" id="PRU00335"/>
    </source>
</evidence>
<dbReference type="InterPro" id="IPR009057">
    <property type="entry name" value="Homeodomain-like_sf"/>
</dbReference>
<evidence type="ECO:0000313" key="7">
    <source>
        <dbReference type="Proteomes" id="UP000574690"/>
    </source>
</evidence>
<dbReference type="PANTHER" id="PTHR30055:SF234">
    <property type="entry name" value="HTH-TYPE TRANSCRIPTIONAL REGULATOR BETI"/>
    <property type="match status" value="1"/>
</dbReference>
<dbReference type="Gene3D" id="1.10.357.10">
    <property type="entry name" value="Tetracycline Repressor, domain 2"/>
    <property type="match status" value="1"/>
</dbReference>
<dbReference type="InterPro" id="IPR001647">
    <property type="entry name" value="HTH_TetR"/>
</dbReference>
<name>A0A850C740_9ACTN</name>
<protein>
    <submittedName>
        <fullName evidence="6">TetR/AcrR family transcriptional regulator</fullName>
    </submittedName>
</protein>
<evidence type="ECO:0000313" key="6">
    <source>
        <dbReference type="EMBL" id="NUQ87347.1"/>
    </source>
</evidence>
<dbReference type="GO" id="GO:0000976">
    <property type="term" value="F:transcription cis-regulatory region binding"/>
    <property type="evidence" value="ECO:0007669"/>
    <property type="project" value="TreeGrafter"/>
</dbReference>
<dbReference type="GO" id="GO:0003700">
    <property type="term" value="F:DNA-binding transcription factor activity"/>
    <property type="evidence" value="ECO:0007669"/>
    <property type="project" value="TreeGrafter"/>
</dbReference>
<dbReference type="InterPro" id="IPR049445">
    <property type="entry name" value="TetR_SbtR-like_C"/>
</dbReference>
<dbReference type="InterPro" id="IPR036271">
    <property type="entry name" value="Tet_transcr_reg_TetR-rel_C_sf"/>
</dbReference>
<dbReference type="Pfam" id="PF21597">
    <property type="entry name" value="TetR_C_43"/>
    <property type="match status" value="1"/>
</dbReference>
<keyword evidence="3" id="KW-0804">Transcription</keyword>
<keyword evidence="2 4" id="KW-0238">DNA-binding</keyword>
<dbReference type="AlphaFoldDB" id="A0A850C740"/>
<organism evidence="6 7">
    <name type="scientific">Glycomyces artemisiae</name>
    <dbReference type="NCBI Taxonomy" id="1076443"/>
    <lineage>
        <taxon>Bacteria</taxon>
        <taxon>Bacillati</taxon>
        <taxon>Actinomycetota</taxon>
        <taxon>Actinomycetes</taxon>
        <taxon>Glycomycetales</taxon>
        <taxon>Glycomycetaceae</taxon>
        <taxon>Glycomyces</taxon>
    </lineage>
</organism>
<dbReference type="InterPro" id="IPR050109">
    <property type="entry name" value="HTH-type_TetR-like_transc_reg"/>
</dbReference>
<dbReference type="Proteomes" id="UP000574690">
    <property type="component" value="Unassembled WGS sequence"/>
</dbReference>
<sequence>MSTSESRPARRDSVRNRQRLVEAAREVFAERGFGATLDDIARHAGLGTGTAYRHFPNKQAVAAEVLRGATEQIVTDAHEALEVADPWAGLVQFFECVAARQAADRGLYETLTGQGDYEAQAQIWPRIVAAVRHLFDRAHEAGAIRADAVAEDIAAVFALLGPAYAMGRTVHPEVWRRYLVLLLDGLRAEGKTSLPGPPPTAADIPALLGAGKQF</sequence>
<proteinExistence type="predicted"/>